<dbReference type="SUPFAM" id="SSF141371">
    <property type="entry name" value="PilZ domain-like"/>
    <property type="match status" value="1"/>
</dbReference>
<evidence type="ECO:0000313" key="3">
    <source>
        <dbReference type="EMBL" id="AGA90700.1"/>
    </source>
</evidence>
<reference evidence="3 4" key="1">
    <citation type="submission" date="2011-09" db="EMBL/GenBank/DDBJ databases">
        <title>Complete sequence of chromosome of Thioflavicoccus mobilis 8321.</title>
        <authorList>
            <consortium name="US DOE Joint Genome Institute"/>
            <person name="Lucas S."/>
            <person name="Han J."/>
            <person name="Lapidus A."/>
            <person name="Cheng J.-F."/>
            <person name="Goodwin L."/>
            <person name="Pitluck S."/>
            <person name="Peters L."/>
            <person name="Ovchinnikova G."/>
            <person name="Lu M."/>
            <person name="Detter J.C."/>
            <person name="Han C."/>
            <person name="Tapia R."/>
            <person name="Land M."/>
            <person name="Hauser L."/>
            <person name="Kyrpides N."/>
            <person name="Ivanova N."/>
            <person name="Pagani I."/>
            <person name="Vogl K."/>
            <person name="Liu Z."/>
            <person name="Imhoff J."/>
            <person name="Thiel V."/>
            <person name="Frigaard N.-U."/>
            <person name="Bryant D."/>
            <person name="Woyke T."/>
        </authorList>
    </citation>
    <scope>NUCLEOTIDE SEQUENCE [LARGE SCALE GENOMIC DNA]</scope>
    <source>
        <strain evidence="3 4">8321</strain>
    </source>
</reference>
<feature type="region of interest" description="Disordered" evidence="1">
    <location>
        <begin position="224"/>
        <end position="257"/>
    </location>
</feature>
<keyword evidence="4" id="KW-1185">Reference proteome</keyword>
<dbReference type="KEGG" id="tmb:Thimo_1935"/>
<organism evidence="3 4">
    <name type="scientific">Thioflavicoccus mobilis 8321</name>
    <dbReference type="NCBI Taxonomy" id="765912"/>
    <lineage>
        <taxon>Bacteria</taxon>
        <taxon>Pseudomonadati</taxon>
        <taxon>Pseudomonadota</taxon>
        <taxon>Gammaproteobacteria</taxon>
        <taxon>Chromatiales</taxon>
        <taxon>Chromatiaceae</taxon>
        <taxon>Thioflavicoccus</taxon>
    </lineage>
</organism>
<gene>
    <name evidence="3" type="ORF">Thimo_1935</name>
</gene>
<dbReference type="EMBL" id="CP003051">
    <property type="protein sequence ID" value="AGA90700.1"/>
    <property type="molecule type" value="Genomic_DNA"/>
</dbReference>
<evidence type="ECO:0000313" key="4">
    <source>
        <dbReference type="Proteomes" id="UP000010816"/>
    </source>
</evidence>
<dbReference type="Proteomes" id="UP000010816">
    <property type="component" value="Chromosome"/>
</dbReference>
<dbReference type="RefSeq" id="WP_015280841.1">
    <property type="nucleotide sequence ID" value="NC_019940.1"/>
</dbReference>
<feature type="domain" description="PilZ" evidence="2">
    <location>
        <begin position="13"/>
        <end position="113"/>
    </location>
</feature>
<dbReference type="eggNOG" id="ENOG502Z8WY">
    <property type="taxonomic scope" value="Bacteria"/>
</dbReference>
<name>L0GZ94_9GAMM</name>
<dbReference type="GO" id="GO:0035438">
    <property type="term" value="F:cyclic-di-GMP binding"/>
    <property type="evidence" value="ECO:0007669"/>
    <property type="project" value="InterPro"/>
</dbReference>
<dbReference type="Pfam" id="PF07238">
    <property type="entry name" value="PilZ"/>
    <property type="match status" value="1"/>
</dbReference>
<dbReference type="AlphaFoldDB" id="L0GZ94"/>
<dbReference type="InterPro" id="IPR009875">
    <property type="entry name" value="PilZ_domain"/>
</dbReference>
<dbReference type="HOGENOM" id="CLU_1194440_0_0_6"/>
<sequence>MAIQSSNGTNGPDRRRHLRLPMTIPVSIMARDGACHTVQSQDISWGGVRFLAPKTALEGLKSVTVTFPWSNGTKFSAVAEVVRKDSADDERALVAARFSQLSTADQHRLEKLLRMLHGMDEQGDAPRIAMAPVLEIFFGDSDDIHVKLDEIIEGRLTATVFECYEPGQSIRLVLGGIADVPALRLRARVIKTKAVSINADSEWPLFKLELRFEHPAEELKAAAASLGNQLESSRPGSEEVSDDLAENDLLPSRTNLA</sequence>
<evidence type="ECO:0000256" key="1">
    <source>
        <dbReference type="SAM" id="MobiDB-lite"/>
    </source>
</evidence>
<protein>
    <submittedName>
        <fullName evidence="3">PilZ domain-containing protein</fullName>
    </submittedName>
</protein>
<evidence type="ECO:0000259" key="2">
    <source>
        <dbReference type="Pfam" id="PF07238"/>
    </source>
</evidence>
<proteinExistence type="predicted"/>
<accession>L0GZ94</accession>
<feature type="compositionally biased region" description="Polar residues" evidence="1">
    <location>
        <begin position="226"/>
        <end position="235"/>
    </location>
</feature>
<dbReference type="Gene3D" id="2.40.10.220">
    <property type="entry name" value="predicted glycosyltransferase like domains"/>
    <property type="match status" value="1"/>
</dbReference>